<reference evidence="1 2" key="1">
    <citation type="submission" date="2019-08" db="EMBL/GenBank/DDBJ databases">
        <title>Complete genome sequence of Candidatus Uab amorphum.</title>
        <authorList>
            <person name="Shiratori T."/>
            <person name="Suzuki S."/>
            <person name="Kakizawa Y."/>
            <person name="Ishida K."/>
        </authorList>
    </citation>
    <scope>NUCLEOTIDE SEQUENCE [LARGE SCALE GENOMIC DNA]</scope>
    <source>
        <strain evidence="1 2">SRT547</strain>
    </source>
</reference>
<sequence length="254" mass="30258">MKKDTDWIKVVTAGLSTTNYNISERDEALLSILQRFQSPITNLFSRQFRKMGYYDKNYAQDMFAQFFSYILENRKKIFRSADPEKGKLRNLMFTIATRYFQKKVSMYVNATVFLDPKVMEAGFSHDTTEVDFEIDYVETLMNSTLVKLKEQDKSTDKIMFRMFQYKFFSKEKSKKTAFDVAIFFNEISEECSSIEKKKVEDRIYQRMKTAKALFETILLQEIRETLLLPDNIPIPQEEKNLFFQYAHWIEVNEI</sequence>
<dbReference type="OrthoDB" id="254728at2"/>
<gene>
    <name evidence="1" type="ORF">UABAM_05003</name>
</gene>
<keyword evidence="2" id="KW-1185">Reference proteome</keyword>
<name>A0A5S9F593_UABAM</name>
<dbReference type="AlphaFoldDB" id="A0A5S9F593"/>
<protein>
    <submittedName>
        <fullName evidence="1">Uncharacterized protein</fullName>
    </submittedName>
</protein>
<accession>A0A5S9F593</accession>
<evidence type="ECO:0000313" key="2">
    <source>
        <dbReference type="Proteomes" id="UP000326354"/>
    </source>
</evidence>
<dbReference type="RefSeq" id="WP_151970665.1">
    <property type="nucleotide sequence ID" value="NZ_AP019860.1"/>
</dbReference>
<evidence type="ECO:0000313" key="1">
    <source>
        <dbReference type="EMBL" id="BBM86617.1"/>
    </source>
</evidence>
<dbReference type="KEGG" id="uam:UABAM_05003"/>
<dbReference type="EMBL" id="AP019860">
    <property type="protein sequence ID" value="BBM86617.1"/>
    <property type="molecule type" value="Genomic_DNA"/>
</dbReference>
<organism evidence="1 2">
    <name type="scientific">Uabimicrobium amorphum</name>
    <dbReference type="NCBI Taxonomy" id="2596890"/>
    <lineage>
        <taxon>Bacteria</taxon>
        <taxon>Pseudomonadati</taxon>
        <taxon>Planctomycetota</taxon>
        <taxon>Candidatus Uabimicrobiia</taxon>
        <taxon>Candidatus Uabimicrobiales</taxon>
        <taxon>Candidatus Uabimicrobiaceae</taxon>
        <taxon>Candidatus Uabimicrobium</taxon>
    </lineage>
</organism>
<dbReference type="Proteomes" id="UP000326354">
    <property type="component" value="Chromosome"/>
</dbReference>
<proteinExistence type="predicted"/>